<gene>
    <name evidence="4" type="ORF">GCM10022226_55960</name>
</gene>
<evidence type="ECO:0000313" key="5">
    <source>
        <dbReference type="Proteomes" id="UP001500888"/>
    </source>
</evidence>
<dbReference type="InterPro" id="IPR001646">
    <property type="entry name" value="5peptide_repeat"/>
</dbReference>
<evidence type="ECO:0000313" key="4">
    <source>
        <dbReference type="EMBL" id="GAA3827953.1"/>
    </source>
</evidence>
<keyword evidence="5" id="KW-1185">Reference proteome</keyword>
<comment type="caution">
    <text evidence="4">The sequence shown here is derived from an EMBL/GenBank/DDBJ whole genome shotgun (WGS) entry which is preliminary data.</text>
</comment>
<evidence type="ECO:0008006" key="6">
    <source>
        <dbReference type="Google" id="ProtNLM"/>
    </source>
</evidence>
<sequence length="575" mass="62544">MRLPERLRRRPAAPVPALRVPRAAWLWIAPLALLIGAVVYAVARWLLTGLPPNPAGPDEVAARNEAVRTALTAGAGVGAAVTVMLAFRRQRHQELAAHLTTALADRNATLAERTAEATQHDATERRVTELYIKAVEQLGSDKAAVRLGGLYALERLAQDNRSQRQTIVNVICAYLRMPYTLPALPDPDQVRKQALRDARRRYYATRTARHAPTPRPAAPSTPVQDAEGERQVRLTAQRILADHLRDDRPIDQRHELPPPTRFWDNTSVDLTGATLINFDFRNCHTTEAQFERVAFSGDVTFSGAIFSGDATFDGASFSGDATFDGAIFTGVAWFDEASFSAVAGFNRTSFSGDATFNEATFSGVAWFDEASFSRDTWFDGAIFSGVTTFNEATFSRDATFTEASFSRDATFTKASFSRDAMFNVASFSGAGFNLAIFSGDAMFTKASFSGDATFNGASFGGAGFNGASFFGDATFTGAAFAGDAWFNKASFVENVWFSEATFSRDAGFTRASFSGDARFDRATFDTEVDVTDATVRDPARPHIWPPDWHVQILADGTGLLTRVTDPQQAEPAEAG</sequence>
<dbReference type="Proteomes" id="UP001500888">
    <property type="component" value="Unassembled WGS sequence"/>
</dbReference>
<reference evidence="5" key="1">
    <citation type="journal article" date="2019" name="Int. J. Syst. Evol. Microbiol.">
        <title>The Global Catalogue of Microorganisms (GCM) 10K type strain sequencing project: providing services to taxonomists for standard genome sequencing and annotation.</title>
        <authorList>
            <consortium name="The Broad Institute Genomics Platform"/>
            <consortium name="The Broad Institute Genome Sequencing Center for Infectious Disease"/>
            <person name="Wu L."/>
            <person name="Ma J."/>
        </authorList>
    </citation>
    <scope>NUCLEOTIDE SEQUENCE [LARGE SCALE GENOMIC DNA]</scope>
    <source>
        <strain evidence="5">JCM 16908</strain>
    </source>
</reference>
<accession>A0ABP7IWF0</accession>
<dbReference type="EMBL" id="BAAAZR010000023">
    <property type="protein sequence ID" value="GAA3827953.1"/>
    <property type="molecule type" value="Genomic_DNA"/>
</dbReference>
<dbReference type="SUPFAM" id="SSF141571">
    <property type="entry name" value="Pentapeptide repeat-like"/>
    <property type="match status" value="1"/>
</dbReference>
<feature type="transmembrane region" description="Helical" evidence="3">
    <location>
        <begin position="67"/>
        <end position="87"/>
    </location>
</feature>
<keyword evidence="3" id="KW-1133">Transmembrane helix</keyword>
<feature type="region of interest" description="Disordered" evidence="2">
    <location>
        <begin position="205"/>
        <end position="229"/>
    </location>
</feature>
<proteinExistence type="predicted"/>
<dbReference type="Gene3D" id="2.160.20.80">
    <property type="entry name" value="E3 ubiquitin-protein ligase SopA"/>
    <property type="match status" value="2"/>
</dbReference>
<keyword evidence="3" id="KW-0472">Membrane</keyword>
<dbReference type="Pfam" id="PF13576">
    <property type="entry name" value="Pentapeptide_3"/>
    <property type="match status" value="3"/>
</dbReference>
<keyword evidence="3" id="KW-0812">Transmembrane</keyword>
<evidence type="ECO:0000256" key="3">
    <source>
        <dbReference type="SAM" id="Phobius"/>
    </source>
</evidence>
<dbReference type="RefSeq" id="WP_344946501.1">
    <property type="nucleotide sequence ID" value="NZ_BAAAZR010000023.1"/>
</dbReference>
<evidence type="ECO:0000256" key="1">
    <source>
        <dbReference type="ARBA" id="ARBA00022737"/>
    </source>
</evidence>
<protein>
    <recommendedName>
        <fullName evidence="6">Pentapeptide repeat-containing protein</fullName>
    </recommendedName>
</protein>
<name>A0ABP7IWF0_9ACTN</name>
<keyword evidence="1" id="KW-0677">Repeat</keyword>
<dbReference type="PANTHER" id="PTHR47485">
    <property type="entry name" value="THYLAKOID LUMENAL 17.4 KDA PROTEIN, CHLOROPLASTIC"/>
    <property type="match status" value="1"/>
</dbReference>
<organism evidence="4 5">
    <name type="scientific">Sphaerisporangium flaviroseum</name>
    <dbReference type="NCBI Taxonomy" id="509199"/>
    <lineage>
        <taxon>Bacteria</taxon>
        <taxon>Bacillati</taxon>
        <taxon>Actinomycetota</taxon>
        <taxon>Actinomycetes</taxon>
        <taxon>Streptosporangiales</taxon>
        <taxon>Streptosporangiaceae</taxon>
        <taxon>Sphaerisporangium</taxon>
    </lineage>
</organism>
<feature type="transmembrane region" description="Helical" evidence="3">
    <location>
        <begin position="24"/>
        <end position="47"/>
    </location>
</feature>
<evidence type="ECO:0000256" key="2">
    <source>
        <dbReference type="SAM" id="MobiDB-lite"/>
    </source>
</evidence>
<dbReference type="PANTHER" id="PTHR47485:SF1">
    <property type="entry name" value="THYLAKOID LUMENAL 17.4 KDA PROTEIN, CHLOROPLASTIC"/>
    <property type="match status" value="1"/>
</dbReference>